<protein>
    <submittedName>
        <fullName evidence="4">3-oxoacyl-ACP reductase</fullName>
    </submittedName>
</protein>
<dbReference type="Gene3D" id="3.40.50.720">
    <property type="entry name" value="NAD(P)-binding Rossmann-like Domain"/>
    <property type="match status" value="1"/>
</dbReference>
<dbReference type="PANTHER" id="PTHR42760">
    <property type="entry name" value="SHORT-CHAIN DEHYDROGENASES/REDUCTASES FAMILY MEMBER"/>
    <property type="match status" value="1"/>
</dbReference>
<dbReference type="Pfam" id="PF13561">
    <property type="entry name" value="adh_short_C2"/>
    <property type="match status" value="1"/>
</dbReference>
<dbReference type="InterPro" id="IPR002347">
    <property type="entry name" value="SDR_fam"/>
</dbReference>
<evidence type="ECO:0000313" key="4">
    <source>
        <dbReference type="EMBL" id="AQW35057.1"/>
    </source>
</evidence>
<dbReference type="CDD" id="cd05233">
    <property type="entry name" value="SDR_c"/>
    <property type="match status" value="1"/>
</dbReference>
<keyword evidence="2" id="KW-0560">Oxidoreductase</keyword>
<sequence>MRLAGKVAIVTGGTKGLGHAVAQAFAKEGCRVVCAARRPDERGELPPLGAGDLAHHPVDVRDPGSVEALMRATYETYGRLDVVVANAGLSRPGPAERLTPKDWSDVIATNLGGTFLTVRSAIPYVERDGGGRIITLSSALATRVARGSSAYAASKAGIEALTRVVAVELAGRPVTVNCLSPGFVDEGMGRELARNEALWSYYGGKIAQGRAGRADEIAEAALFLAGDASSYVNGHVLEVNGGLSW</sequence>
<accession>A0A1S6QMN7</accession>
<dbReference type="SUPFAM" id="SSF51735">
    <property type="entry name" value="NAD(P)-binding Rossmann-fold domains"/>
    <property type="match status" value="1"/>
</dbReference>
<dbReference type="FunFam" id="3.40.50.720:FF:000084">
    <property type="entry name" value="Short-chain dehydrogenase reductase"/>
    <property type="match status" value="1"/>
</dbReference>
<dbReference type="SMR" id="A0A1S6QMN7"/>
<dbReference type="EMBL" id="KX817190">
    <property type="protein sequence ID" value="AQW35057.1"/>
    <property type="molecule type" value="Genomic_DNA"/>
</dbReference>
<dbReference type="PRINTS" id="PR00081">
    <property type="entry name" value="GDHRDH"/>
</dbReference>
<dbReference type="SMART" id="SM00822">
    <property type="entry name" value="PKS_KR"/>
    <property type="match status" value="1"/>
</dbReference>
<evidence type="ECO:0000256" key="2">
    <source>
        <dbReference type="ARBA" id="ARBA00023002"/>
    </source>
</evidence>
<reference evidence="4" key="1">
    <citation type="submission" date="2016-09" db="EMBL/GenBank/DDBJ databases">
        <authorList>
            <person name="Capua I."/>
            <person name="De Benedictis P."/>
            <person name="Joannis T."/>
            <person name="Lombin L.H."/>
            <person name="Cattoli G."/>
        </authorList>
    </citation>
    <scope>NUCLEOTIDE SEQUENCE</scope>
    <source>
        <strain evidence="4">Sgr29</strain>
    </source>
</reference>
<dbReference type="InterPro" id="IPR057326">
    <property type="entry name" value="KR_dom"/>
</dbReference>
<feature type="domain" description="Ketoreductase" evidence="3">
    <location>
        <begin position="6"/>
        <end position="187"/>
    </location>
</feature>
<dbReference type="PRINTS" id="PR00080">
    <property type="entry name" value="SDRFAMILY"/>
</dbReference>
<dbReference type="GO" id="GO:0030497">
    <property type="term" value="P:fatty acid elongation"/>
    <property type="evidence" value="ECO:0007669"/>
    <property type="project" value="TreeGrafter"/>
</dbReference>
<evidence type="ECO:0000256" key="1">
    <source>
        <dbReference type="ARBA" id="ARBA00006484"/>
    </source>
</evidence>
<dbReference type="PROSITE" id="PS00061">
    <property type="entry name" value="ADH_SHORT"/>
    <property type="match status" value="1"/>
</dbReference>
<evidence type="ECO:0000259" key="3">
    <source>
        <dbReference type="SMART" id="SM00822"/>
    </source>
</evidence>
<name>A0A1S6QMN7_9ACTN</name>
<dbReference type="InterPro" id="IPR020904">
    <property type="entry name" value="Sc_DH/Rdtase_CS"/>
</dbReference>
<proteinExistence type="inferred from homology"/>
<comment type="similarity">
    <text evidence="1">Belongs to the short-chain dehydrogenases/reductases (SDR) family.</text>
</comment>
<dbReference type="AlphaFoldDB" id="A0A1S6QMN7"/>
<gene>
    <name evidence="4" type="primary">mrqM</name>
</gene>
<dbReference type="GO" id="GO:0016616">
    <property type="term" value="F:oxidoreductase activity, acting on the CH-OH group of donors, NAD or NADP as acceptor"/>
    <property type="evidence" value="ECO:0007669"/>
    <property type="project" value="UniProtKB-ARBA"/>
</dbReference>
<dbReference type="PANTHER" id="PTHR42760:SF40">
    <property type="entry name" value="3-OXOACYL-[ACYL-CARRIER-PROTEIN] REDUCTASE, CHLOROPLASTIC"/>
    <property type="match status" value="1"/>
</dbReference>
<dbReference type="InterPro" id="IPR036291">
    <property type="entry name" value="NAD(P)-bd_dom_sf"/>
</dbReference>
<organism evidence="4">
    <name type="scientific">Streptomyces griseoruber</name>
    <dbReference type="NCBI Taxonomy" id="1943"/>
    <lineage>
        <taxon>Bacteria</taxon>
        <taxon>Bacillati</taxon>
        <taxon>Actinomycetota</taxon>
        <taxon>Actinomycetes</taxon>
        <taxon>Kitasatosporales</taxon>
        <taxon>Streptomycetaceae</taxon>
        <taxon>Streptomyces</taxon>
    </lineage>
</organism>